<name>A0A3N1XYG3_9FIRM</name>
<evidence type="ECO:0000313" key="1">
    <source>
        <dbReference type="EMBL" id="ROR31630.1"/>
    </source>
</evidence>
<keyword evidence="2" id="KW-1185">Reference proteome</keyword>
<sequence>MKYRNKIFLVLRAITPALGLIACNHTANNSKSANPQKQLTILKQPKIRIPG</sequence>
<proteinExistence type="predicted"/>
<dbReference type="EMBL" id="RJVG01000001">
    <property type="protein sequence ID" value="ROR31630.1"/>
    <property type="molecule type" value="Genomic_DNA"/>
</dbReference>
<evidence type="ECO:0000313" key="2">
    <source>
        <dbReference type="Proteomes" id="UP000273083"/>
    </source>
</evidence>
<protein>
    <recommendedName>
        <fullName evidence="3">Lipoprotein</fullName>
    </recommendedName>
</protein>
<gene>
    <name evidence="1" type="ORF">EDD66_101248</name>
</gene>
<evidence type="ECO:0008006" key="3">
    <source>
        <dbReference type="Google" id="ProtNLM"/>
    </source>
</evidence>
<dbReference type="PROSITE" id="PS51257">
    <property type="entry name" value="PROKAR_LIPOPROTEIN"/>
    <property type="match status" value="1"/>
</dbReference>
<dbReference type="RefSeq" id="WP_170164204.1">
    <property type="nucleotide sequence ID" value="NZ_RJVG01000001.1"/>
</dbReference>
<reference evidence="1 2" key="1">
    <citation type="submission" date="2018-11" db="EMBL/GenBank/DDBJ databases">
        <title>Genomic Encyclopedia of Type Strains, Phase IV (KMG-IV): sequencing the most valuable type-strain genomes for metagenomic binning, comparative biology and taxonomic classification.</title>
        <authorList>
            <person name="Goeker M."/>
        </authorList>
    </citation>
    <scope>NUCLEOTIDE SEQUENCE [LARGE SCALE GENOMIC DNA]</scope>
    <source>
        <strain evidence="1 2">DSM 26537</strain>
    </source>
</reference>
<dbReference type="Proteomes" id="UP000273083">
    <property type="component" value="Unassembled WGS sequence"/>
</dbReference>
<comment type="caution">
    <text evidence="1">The sequence shown here is derived from an EMBL/GenBank/DDBJ whole genome shotgun (WGS) entry which is preliminary data.</text>
</comment>
<organism evidence="1 2">
    <name type="scientific">Mobilisporobacter senegalensis</name>
    <dbReference type="NCBI Taxonomy" id="1329262"/>
    <lineage>
        <taxon>Bacteria</taxon>
        <taxon>Bacillati</taxon>
        <taxon>Bacillota</taxon>
        <taxon>Clostridia</taxon>
        <taxon>Lachnospirales</taxon>
        <taxon>Lachnospiraceae</taxon>
        <taxon>Mobilisporobacter</taxon>
    </lineage>
</organism>
<accession>A0A3N1XYG3</accession>
<dbReference type="AlphaFoldDB" id="A0A3N1XYG3"/>